<dbReference type="Pfam" id="PF13681">
    <property type="entry name" value="PilX"/>
    <property type="match status" value="1"/>
</dbReference>
<evidence type="ECO:0008006" key="4">
    <source>
        <dbReference type="Google" id="ProtNLM"/>
    </source>
</evidence>
<reference evidence="3" key="1">
    <citation type="submission" date="2019-06" db="EMBL/GenBank/DDBJ databases">
        <authorList>
            <person name="Murdoch R.W."/>
            <person name="Fathepure B."/>
        </authorList>
    </citation>
    <scope>NUCLEOTIDE SEQUENCE</scope>
</reference>
<dbReference type="AlphaFoldDB" id="A0A5B8RH78"/>
<name>A0A5B8RH78_9ZZZZ</name>
<organism evidence="3">
    <name type="scientific">uncultured organism</name>
    <dbReference type="NCBI Taxonomy" id="155900"/>
    <lineage>
        <taxon>unclassified sequences</taxon>
        <taxon>environmental samples</taxon>
    </lineage>
</organism>
<proteinExistence type="predicted"/>
<evidence type="ECO:0000313" key="3">
    <source>
        <dbReference type="EMBL" id="QEA07238.1"/>
    </source>
</evidence>
<sequence>MNAIAAMPPARQRGVVLAISLIFLLLLTLIGVTAMQSTTLQERMTGSFRNRDLAFQAAEAGLRAAEDWIDGIVSTAALDGANGKLGEGNTEPDYLSMDWSSSDSFNCGVNMADVASQPRCVVKYLGKTAGSANNRSPTPDASYGGGAGSPTLYHFQITVRGVGGSENAEVFLRSRYVTAL</sequence>
<protein>
    <recommendedName>
        <fullName evidence="4">Type 4 fimbrial biogenesis protein PilX N-terminal domain-containing protein</fullName>
    </recommendedName>
</protein>
<dbReference type="InterPro" id="IPR025205">
    <property type="entry name" value="PilX/PilW_C"/>
</dbReference>
<dbReference type="InterPro" id="IPR025746">
    <property type="entry name" value="PilX_N_dom"/>
</dbReference>
<gene>
    <name evidence="3" type="ORF">KBTEX_03586</name>
</gene>
<evidence type="ECO:0000259" key="1">
    <source>
        <dbReference type="Pfam" id="PF13681"/>
    </source>
</evidence>
<feature type="domain" description="Type 4 fimbrial biogenesis protein PilX N-terminal" evidence="2">
    <location>
        <begin position="13"/>
        <end position="63"/>
    </location>
</feature>
<dbReference type="EMBL" id="MN079218">
    <property type="protein sequence ID" value="QEA07238.1"/>
    <property type="molecule type" value="Genomic_DNA"/>
</dbReference>
<evidence type="ECO:0000259" key="2">
    <source>
        <dbReference type="Pfam" id="PF14341"/>
    </source>
</evidence>
<accession>A0A5B8RH78</accession>
<dbReference type="Pfam" id="PF14341">
    <property type="entry name" value="PilX_N"/>
    <property type="match status" value="1"/>
</dbReference>
<feature type="domain" description="PilX/PilW C-terminal" evidence="1">
    <location>
        <begin position="91"/>
        <end position="177"/>
    </location>
</feature>